<organism evidence="1 2">
    <name type="scientific">Bacteroides thetaiotaomicron</name>
    <dbReference type="NCBI Taxonomy" id="818"/>
    <lineage>
        <taxon>Bacteria</taxon>
        <taxon>Pseudomonadati</taxon>
        <taxon>Bacteroidota</taxon>
        <taxon>Bacteroidia</taxon>
        <taxon>Bacteroidales</taxon>
        <taxon>Bacteroidaceae</taxon>
        <taxon>Bacteroides</taxon>
    </lineage>
</organism>
<dbReference type="AlphaFoldDB" id="A0A943DU72"/>
<proteinExistence type="predicted"/>
<accession>A0A943DU72</accession>
<feature type="non-terminal residue" evidence="1">
    <location>
        <position position="76"/>
    </location>
</feature>
<gene>
    <name evidence="1" type="ORF">KHY35_24365</name>
</gene>
<dbReference type="Proteomes" id="UP000782901">
    <property type="component" value="Unassembled WGS sequence"/>
</dbReference>
<evidence type="ECO:0000313" key="2">
    <source>
        <dbReference type="Proteomes" id="UP000782901"/>
    </source>
</evidence>
<sequence length="76" mass="8094">MSFSIPDAFSRIVLTGTCKNVFDYTANPLGSNVVTAAWSNGSTTLKGYSVTGITLTAPVVLSANYYDDYEFLGKNG</sequence>
<comment type="caution">
    <text evidence="1">The sequence shown here is derived from an EMBL/GenBank/DDBJ whole genome shotgun (WGS) entry which is preliminary data.</text>
</comment>
<evidence type="ECO:0000313" key="1">
    <source>
        <dbReference type="EMBL" id="MBS5413797.1"/>
    </source>
</evidence>
<protein>
    <submittedName>
        <fullName evidence="1">Uncharacterized protein</fullName>
    </submittedName>
</protein>
<reference evidence="1" key="1">
    <citation type="submission" date="2021-02" db="EMBL/GenBank/DDBJ databases">
        <title>Infant gut strain persistence is associated with maternal origin, phylogeny, and functional potential including surface adhesion and iron acquisition.</title>
        <authorList>
            <person name="Lou Y.C."/>
        </authorList>
    </citation>
    <scope>NUCLEOTIDE SEQUENCE</scope>
    <source>
        <strain evidence="1">L3_082_243G1_dasL3_082_243G1_maxbin2.maxbin.015s ta_sub</strain>
    </source>
</reference>
<dbReference type="EMBL" id="JAGZEE010000113">
    <property type="protein sequence ID" value="MBS5413797.1"/>
    <property type="molecule type" value="Genomic_DNA"/>
</dbReference>
<name>A0A943DU72_BACT4</name>